<dbReference type="GO" id="GO:0015631">
    <property type="term" value="F:tubulin binding"/>
    <property type="evidence" value="ECO:0007669"/>
    <property type="project" value="InterPro"/>
</dbReference>
<evidence type="ECO:0000259" key="8">
    <source>
        <dbReference type="PROSITE" id="PS50119"/>
    </source>
</evidence>
<evidence type="ECO:0000256" key="2">
    <source>
        <dbReference type="ARBA" id="ARBA00010994"/>
    </source>
</evidence>
<dbReference type="STRING" id="1202772.A0A1V9Y5M9"/>
<dbReference type="InterPro" id="IPR008907">
    <property type="entry name" value="TPP/p25"/>
</dbReference>
<dbReference type="SUPFAM" id="SSF47473">
    <property type="entry name" value="EF-hand"/>
    <property type="match status" value="1"/>
</dbReference>
<comment type="subcellular location">
    <subcellularLocation>
        <location evidence="1">Cytoplasm</location>
    </subcellularLocation>
</comment>
<dbReference type="InterPro" id="IPR000315">
    <property type="entry name" value="Znf_B-box"/>
</dbReference>
<dbReference type="PANTHER" id="PTHR22706:SF1">
    <property type="entry name" value="ASSEMBLY FACTOR FOR SPINDLE MICROTUBULES"/>
    <property type="match status" value="1"/>
</dbReference>
<dbReference type="InterPro" id="IPR011992">
    <property type="entry name" value="EF-hand-dom_pair"/>
</dbReference>
<dbReference type="GO" id="GO:0051295">
    <property type="term" value="P:establishment of meiotic spindle localization"/>
    <property type="evidence" value="ECO:0007669"/>
    <property type="project" value="TreeGrafter"/>
</dbReference>
<evidence type="ECO:0000256" key="7">
    <source>
        <dbReference type="SAM" id="MobiDB-lite"/>
    </source>
</evidence>
<dbReference type="Pfam" id="PF00612">
    <property type="entry name" value="IQ"/>
    <property type="match status" value="4"/>
</dbReference>
<proteinExistence type="inferred from homology"/>
<dbReference type="EMBL" id="JNBR01002844">
    <property type="protein sequence ID" value="OQR81019.1"/>
    <property type="molecule type" value="Genomic_DNA"/>
</dbReference>
<dbReference type="GO" id="GO:0008270">
    <property type="term" value="F:zinc ion binding"/>
    <property type="evidence" value="ECO:0007669"/>
    <property type="project" value="UniProtKB-KW"/>
</dbReference>
<dbReference type="GO" id="GO:0005737">
    <property type="term" value="C:cytoplasm"/>
    <property type="evidence" value="ECO:0007669"/>
    <property type="project" value="UniProtKB-SubCell"/>
</dbReference>
<gene>
    <name evidence="9" type="ORF">ACHHYP_16842</name>
</gene>
<dbReference type="GO" id="GO:0000278">
    <property type="term" value="P:mitotic cell cycle"/>
    <property type="evidence" value="ECO:0007669"/>
    <property type="project" value="TreeGrafter"/>
</dbReference>
<dbReference type="SMART" id="SM00015">
    <property type="entry name" value="IQ"/>
    <property type="match status" value="9"/>
</dbReference>
<protein>
    <recommendedName>
        <fullName evidence="8">B box-type domain-containing protein</fullName>
    </recommendedName>
</protein>
<dbReference type="PROSITE" id="PS50119">
    <property type="entry name" value="ZF_BBOX"/>
    <property type="match status" value="1"/>
</dbReference>
<keyword evidence="4" id="KW-0677">Repeat</keyword>
<dbReference type="PROSITE" id="PS50096">
    <property type="entry name" value="IQ"/>
    <property type="match status" value="5"/>
</dbReference>
<evidence type="ECO:0000256" key="3">
    <source>
        <dbReference type="ARBA" id="ARBA00022490"/>
    </source>
</evidence>
<accession>A0A1V9Y5M9</accession>
<evidence type="ECO:0000313" key="9">
    <source>
        <dbReference type="EMBL" id="OQR81019.1"/>
    </source>
</evidence>
<comment type="caution">
    <text evidence="9">The sequence shown here is derived from an EMBL/GenBank/DDBJ whole genome shotgun (WGS) entry which is preliminary data.</text>
</comment>
<dbReference type="OrthoDB" id="77153at2759"/>
<evidence type="ECO:0000256" key="5">
    <source>
        <dbReference type="ARBA" id="ARBA00022860"/>
    </source>
</evidence>
<dbReference type="CDD" id="cd19757">
    <property type="entry name" value="Bbox1"/>
    <property type="match status" value="1"/>
</dbReference>
<keyword evidence="10" id="KW-1185">Reference proteome</keyword>
<keyword evidence="6" id="KW-0862">Zinc</keyword>
<feature type="domain" description="B box-type" evidence="8">
    <location>
        <begin position="1106"/>
        <end position="1155"/>
    </location>
</feature>
<dbReference type="Pfam" id="PF05517">
    <property type="entry name" value="p25-alpha"/>
    <property type="match status" value="1"/>
</dbReference>
<keyword evidence="6" id="KW-0863">Zinc-finger</keyword>
<dbReference type="InterPro" id="IPR000048">
    <property type="entry name" value="IQ_motif_EF-hand-BS"/>
</dbReference>
<dbReference type="Gene3D" id="3.30.160.60">
    <property type="entry name" value="Classic Zinc Finger"/>
    <property type="match status" value="1"/>
</dbReference>
<comment type="similarity">
    <text evidence="2">Belongs to the TPPP family.</text>
</comment>
<feature type="region of interest" description="Disordered" evidence="7">
    <location>
        <begin position="34"/>
        <end position="60"/>
    </location>
</feature>
<dbReference type="GO" id="GO:0046785">
    <property type="term" value="P:microtubule polymerization"/>
    <property type="evidence" value="ECO:0007669"/>
    <property type="project" value="InterPro"/>
</dbReference>
<dbReference type="Proteomes" id="UP000243579">
    <property type="component" value="Unassembled WGS sequence"/>
</dbReference>
<evidence type="ECO:0000256" key="6">
    <source>
        <dbReference type="PROSITE-ProRule" id="PRU00024"/>
    </source>
</evidence>
<evidence type="ECO:0000313" key="10">
    <source>
        <dbReference type="Proteomes" id="UP000243579"/>
    </source>
</evidence>
<dbReference type="Gene3D" id="1.20.5.190">
    <property type="match status" value="1"/>
</dbReference>
<dbReference type="PANTHER" id="PTHR22706">
    <property type="entry name" value="ASSEMBLY FACTOR FOR SPINDLE MICROTUBULES"/>
    <property type="match status" value="1"/>
</dbReference>
<name>A0A1V9Y5M9_ACHHY</name>
<evidence type="ECO:0000256" key="1">
    <source>
        <dbReference type="ARBA" id="ARBA00004496"/>
    </source>
</evidence>
<dbReference type="GO" id="GO:0005516">
    <property type="term" value="F:calmodulin binding"/>
    <property type="evidence" value="ECO:0007669"/>
    <property type="project" value="UniProtKB-KW"/>
</dbReference>
<feature type="region of interest" description="Disordered" evidence="7">
    <location>
        <begin position="69"/>
        <end position="88"/>
    </location>
</feature>
<dbReference type="InterPro" id="IPR051185">
    <property type="entry name" value="ASPM"/>
</dbReference>
<keyword evidence="3" id="KW-0963">Cytoplasm</keyword>
<evidence type="ECO:0000256" key="4">
    <source>
        <dbReference type="ARBA" id="ARBA00022737"/>
    </source>
</evidence>
<keyword evidence="6" id="KW-0479">Metal-binding</keyword>
<dbReference type="GO" id="GO:0007051">
    <property type="term" value="P:spindle organization"/>
    <property type="evidence" value="ECO:0007669"/>
    <property type="project" value="TreeGrafter"/>
</dbReference>
<organism evidence="9 10">
    <name type="scientific">Achlya hypogyna</name>
    <name type="common">Oomycete</name>
    <name type="synonym">Protoachlya hypogyna</name>
    <dbReference type="NCBI Taxonomy" id="1202772"/>
    <lineage>
        <taxon>Eukaryota</taxon>
        <taxon>Sar</taxon>
        <taxon>Stramenopiles</taxon>
        <taxon>Oomycota</taxon>
        <taxon>Saprolegniomycetes</taxon>
        <taxon>Saprolegniales</taxon>
        <taxon>Achlyaceae</taxon>
        <taxon>Achlya</taxon>
    </lineage>
</organism>
<reference evidence="9 10" key="1">
    <citation type="journal article" date="2014" name="Genome Biol. Evol.">
        <title>The secreted proteins of Achlya hypogyna and Thraustotheca clavata identify the ancestral oomycete secretome and reveal gene acquisitions by horizontal gene transfer.</title>
        <authorList>
            <person name="Misner I."/>
            <person name="Blouin N."/>
            <person name="Leonard G."/>
            <person name="Richards T.A."/>
            <person name="Lane C.E."/>
        </authorList>
    </citation>
    <scope>NUCLEOTIDE SEQUENCE [LARGE SCALE GENOMIC DNA]</scope>
    <source>
        <strain evidence="9 10">ATCC 48635</strain>
    </source>
</reference>
<dbReference type="Gene3D" id="1.10.238.10">
    <property type="entry name" value="EF-hand"/>
    <property type="match status" value="1"/>
</dbReference>
<dbReference type="GO" id="GO:0000922">
    <property type="term" value="C:spindle pole"/>
    <property type="evidence" value="ECO:0007669"/>
    <property type="project" value="TreeGrafter"/>
</dbReference>
<sequence length="1676" mass="190408">MAQELGVFTRLALELEKCERYNPGHWDRVLQQSQARLRPDAPRKPSRKRPRDSLHSYLDQPDMVRDLLAPTLTPERRQSISRSRRTSVGAVPALAQPATKLSPTTLPVLRVLSPRSRQWVARLPKPTDADAMAVNQLEAFTADAIARRVHAIDKLSHKHSLYGNLHRGTSPTKPVLQGTRRRPRVLASPTIMAMPTEAAERLAMATHDTDAPSPPSRGRAVVEAAAASVKIDNGSELETRAMYAEDIDVSDVAVALVFAQRRPPEREHLAMLRSDHSHLASAAQAQIQREASALASLHDSINGVKRWLPLDLIYHHGKGPYASLHIHKAMDMVHTALVRMQFASLVHAMETWRAQTLIARQAAHAYAALTLQCWWRQVSARAEVGVRRHLRQAQAERERRLMALLATKKQVAACTITNCIRRAAAKCVRWRLAQRIAAATRLQRFYRRKTALWARFLRLLRCRRECEAATIIQSRVRGWLARRLLCLLRKIDAVELQARYAAAVAAAKAAKIRFLGAVLTIQRTIRRRNHNRKAKFAAMRRRHAKKVTAAVCVQAWWRMIAVQRMCARLARKVHPAATSVQRAWRCYRSKLTLQKLQIAKANAINLRKQAKKAFRKDQRQLARQRLQAKGMNRALLRVQEQVQHVLRNPSPAQMAKAATTLQAAWRGAKTRRRVRRLHAVTTEKTRRTQRRRQRAAATTIQRHIRGVLGRQRFWRIKVHDCARRIQRLFRSRKARQMVLDLQRYVRAVRLIIHHWLRKYVRELRANADAEASSLSRKSLVAFRGQRRAAVKIQAAARMFLQLRAFRIFVQLRQRRGELRAIGAARWPSTLRFIQNTLLRWSYGFAFVAGKQAPNGNVARRLLVRSETGAWSPVGCFGTWQAVFLAMCRYGNTADATELDNMRFSKFMKEIPGALHKTHLPLHAVDVAFAKVKVGKARSIAFGAFHTAMEQLLDQRFPDPKLGPEAKYLMFMHNHLLVSKFGEPYRLQLTNVALDRANWGAHTIQGMLRRAKQRIRQAEFLVRFRARKARERQGMAAGYLQNWWRQRLARFKFDRLVRDTYVEYVNWKSGAKSYKNLITGTTTYAKPVLLRAMVPNVSIQLPPPDEEYIVYCTKHESEPVDKAAMYCLECDDAVCLDCYTRDHKRAAFISHESVPIALCCLCSMQTATRACNQCKGGGTPFCDSCYPHYHREKPSHNFTPLVALCVECQVKAGCWKCTVCTDLFCKKCFSIFHRKGQRQHHGIERVPYLPVRAKEILDARAREAARVAQLRVTEESVERQLSELTDKQRDVAARMIQAAYRAKKERRDGKAYMKLVRRTNWIVQQRAKDDVVRRGVAYKLKKAIGVAQALASDTAAEEAAIAARKEAIKEALGLATYDYTQGPPPWCTYNAPISIIRGEFKNCRASVVSTSTLVQTGNILVFVPDAHRSVLLPLRDVRPFDEEAGGAVGRLAQSLSRATQKVQATVLNKVEEKSFALKLLHHRTEFKDIEEYAWVPSRDPITGANVYWNVVSNGRATTKPRGLMAIETMEASARDDMCAHIGEAKTKLTQLLRKTDKGAGERRASVDMTPGLTEPLTDAVFWFEHLIQHPRVGKKAAELPKHLSTNQLEAGTRLFRRLKSAVDDEAWEAAVIKFCSLPRVDKVQLVEAGAEMSVEEAIASLVHHTDKPAPRPDGQID</sequence>
<keyword evidence="5" id="KW-0112">Calmodulin-binding</keyword>